<organism evidence="2">
    <name type="scientific">Amphimedon queenslandica</name>
    <name type="common">Sponge</name>
    <dbReference type="NCBI Taxonomy" id="400682"/>
    <lineage>
        <taxon>Eukaryota</taxon>
        <taxon>Metazoa</taxon>
        <taxon>Porifera</taxon>
        <taxon>Demospongiae</taxon>
        <taxon>Heteroscleromorpha</taxon>
        <taxon>Haplosclerida</taxon>
        <taxon>Niphatidae</taxon>
        <taxon>Amphimedon</taxon>
    </lineage>
</organism>
<evidence type="ECO:0000313" key="2">
    <source>
        <dbReference type="EnsemblMetazoa" id="Aqu2.1.06090_001"/>
    </source>
</evidence>
<keyword evidence="1" id="KW-0732">Signal</keyword>
<dbReference type="InParanoid" id="A0A1X7SVJ3"/>
<dbReference type="AlphaFoldDB" id="A0A1X7SVJ3"/>
<reference evidence="2" key="1">
    <citation type="submission" date="2017-05" db="UniProtKB">
        <authorList>
            <consortium name="EnsemblMetazoa"/>
        </authorList>
    </citation>
    <scope>IDENTIFICATION</scope>
</reference>
<name>A0A1X7SVJ3_AMPQE</name>
<proteinExistence type="predicted"/>
<evidence type="ECO:0000256" key="1">
    <source>
        <dbReference type="SAM" id="SignalP"/>
    </source>
</evidence>
<feature type="chain" id="PRO_5013390314" evidence="1">
    <location>
        <begin position="19"/>
        <end position="130"/>
    </location>
</feature>
<dbReference type="EnsemblMetazoa" id="Aqu2.1.06090_001">
    <property type="protein sequence ID" value="Aqu2.1.06090_001"/>
    <property type="gene ID" value="Aqu2.1.06090"/>
</dbReference>
<protein>
    <submittedName>
        <fullName evidence="2">Uncharacterized protein</fullName>
    </submittedName>
</protein>
<feature type="signal peptide" evidence="1">
    <location>
        <begin position="1"/>
        <end position="18"/>
    </location>
</feature>
<sequence>LSLLFFLLQLLPFPNCQQHYSLQPLIKCIISSWWSYSGSGLYSSCEEMIKNNPEVLSTSLHAAINDDHDANVNTLQNNPVYATSTETLQKNPAYTTCSTNKTVPVYASNNSSDLYSTVMDPNQVNNDDYI</sequence>
<accession>A0A1X7SVJ3</accession>